<dbReference type="SUPFAM" id="SSF52047">
    <property type="entry name" value="RNI-like"/>
    <property type="match status" value="2"/>
</dbReference>
<dbReference type="InterPro" id="IPR000504">
    <property type="entry name" value="RRM_dom"/>
</dbReference>
<gene>
    <name evidence="5" type="ORF">AKO1_010097</name>
</gene>
<dbReference type="GO" id="GO:0003723">
    <property type="term" value="F:RNA binding"/>
    <property type="evidence" value="ECO:0007669"/>
    <property type="project" value="UniProtKB-UniRule"/>
</dbReference>
<dbReference type="CDD" id="cd23955">
    <property type="entry name" value="UBCc_invertebrate"/>
    <property type="match status" value="1"/>
</dbReference>
<dbReference type="PROSITE" id="PS50102">
    <property type="entry name" value="RRM"/>
    <property type="match status" value="1"/>
</dbReference>
<organism evidence="5 6">
    <name type="scientific">Acrasis kona</name>
    <dbReference type="NCBI Taxonomy" id="1008807"/>
    <lineage>
        <taxon>Eukaryota</taxon>
        <taxon>Discoba</taxon>
        <taxon>Heterolobosea</taxon>
        <taxon>Tetramitia</taxon>
        <taxon>Eutetramitia</taxon>
        <taxon>Acrasidae</taxon>
        <taxon>Acrasis</taxon>
    </lineage>
</organism>
<feature type="domain" description="UBC core" evidence="4">
    <location>
        <begin position="18"/>
        <end position="175"/>
    </location>
</feature>
<dbReference type="Gene3D" id="3.80.10.10">
    <property type="entry name" value="Ribonuclease Inhibitor"/>
    <property type="match status" value="2"/>
</dbReference>
<dbReference type="InterPro" id="IPR012677">
    <property type="entry name" value="Nucleotide-bd_a/b_plait_sf"/>
</dbReference>
<dbReference type="Gene3D" id="3.10.110.10">
    <property type="entry name" value="Ubiquitin Conjugating Enzyme"/>
    <property type="match status" value="1"/>
</dbReference>
<feature type="region of interest" description="Disordered" evidence="2">
    <location>
        <begin position="1276"/>
        <end position="1311"/>
    </location>
</feature>
<evidence type="ECO:0000256" key="1">
    <source>
        <dbReference type="PROSITE-ProRule" id="PRU00176"/>
    </source>
</evidence>
<evidence type="ECO:0000259" key="3">
    <source>
        <dbReference type="PROSITE" id="PS50102"/>
    </source>
</evidence>
<evidence type="ECO:0000313" key="5">
    <source>
        <dbReference type="EMBL" id="KAL0492005.1"/>
    </source>
</evidence>
<dbReference type="SMART" id="SM00360">
    <property type="entry name" value="RRM"/>
    <property type="match status" value="1"/>
</dbReference>
<dbReference type="InterPro" id="IPR000608">
    <property type="entry name" value="UBC"/>
</dbReference>
<dbReference type="Pfam" id="PF00179">
    <property type="entry name" value="UQ_con"/>
    <property type="match status" value="1"/>
</dbReference>
<feature type="domain" description="RRM" evidence="3">
    <location>
        <begin position="1186"/>
        <end position="1270"/>
    </location>
</feature>
<dbReference type="Proteomes" id="UP001431209">
    <property type="component" value="Unassembled WGS sequence"/>
</dbReference>
<dbReference type="Gene3D" id="3.30.70.330">
    <property type="match status" value="1"/>
</dbReference>
<dbReference type="PROSITE" id="PS50127">
    <property type="entry name" value="UBC_2"/>
    <property type="match status" value="1"/>
</dbReference>
<dbReference type="PANTHER" id="PTHR24114:SF2">
    <property type="entry name" value="F-BOX DOMAIN-CONTAINING PROTEIN-RELATED"/>
    <property type="match status" value="1"/>
</dbReference>
<protein>
    <recommendedName>
        <fullName evidence="7">UBC core domain-containing protein</fullName>
    </recommendedName>
</protein>
<keyword evidence="1" id="KW-0694">RNA-binding</keyword>
<evidence type="ECO:0000259" key="4">
    <source>
        <dbReference type="PROSITE" id="PS50127"/>
    </source>
</evidence>
<dbReference type="Pfam" id="PF13516">
    <property type="entry name" value="LRR_6"/>
    <property type="match status" value="4"/>
</dbReference>
<reference evidence="5 6" key="1">
    <citation type="submission" date="2024-03" db="EMBL/GenBank/DDBJ databases">
        <title>The Acrasis kona genome and developmental transcriptomes reveal deep origins of eukaryotic multicellular pathways.</title>
        <authorList>
            <person name="Sheikh S."/>
            <person name="Fu C.-J."/>
            <person name="Brown M.W."/>
            <person name="Baldauf S.L."/>
        </authorList>
    </citation>
    <scope>NUCLEOTIDE SEQUENCE [LARGE SCALE GENOMIC DNA]</scope>
    <source>
        <strain evidence="5 6">ATCC MYA-3509</strain>
    </source>
</reference>
<dbReference type="InterPro" id="IPR016135">
    <property type="entry name" value="UBQ-conjugating_enzyme/RWD"/>
</dbReference>
<evidence type="ECO:0008006" key="7">
    <source>
        <dbReference type="Google" id="ProtNLM"/>
    </source>
</evidence>
<dbReference type="InterPro" id="IPR001611">
    <property type="entry name" value="Leu-rich_rpt"/>
</dbReference>
<dbReference type="SUPFAM" id="SSF54928">
    <property type="entry name" value="RNA-binding domain, RBD"/>
    <property type="match status" value="1"/>
</dbReference>
<dbReference type="SUPFAM" id="SSF54495">
    <property type="entry name" value="UBC-like"/>
    <property type="match status" value="1"/>
</dbReference>
<dbReference type="SMART" id="SM00212">
    <property type="entry name" value="UBCc"/>
    <property type="match status" value="1"/>
</dbReference>
<dbReference type="InterPro" id="IPR035979">
    <property type="entry name" value="RBD_domain_sf"/>
</dbReference>
<sequence>MQRAKISKQKKLSSTQNVATKRLMKDYKQIEMEPLPGVAAAPIEKNLFIWHANIRGPEGTPWDRGIFHMVLSFPQSYPNDPPTITLCTRMEHPNVIGNSICLDMLEKRDSVGDVEEYQGWSSAYTVQSILIQLQAFLFEAEVGKILANINNPQEYEKKKKEWLSGVNWSVEQSLQYTDKQVGHFPPRSPWPPFKDTTQVPQLTPEKLIEDEYRCYYTRQTYKEDCLGFGLSYSKNMRTGEIKSVQSPLDFVSLRAFVNHELRLGSANERFTHWLPVYINKEHGQKAVYLAKRAMSIICTGSSKTEFKPEFVMTLFPKLMSTQVVEVMSSRKHASIKALRGYCLFHRMFLEFVETYPEIKKQCNTIVENFCQEQYRNKEVIPNLGEFLAILSVSDYSWDKVKDDYLQESFIRSVYWLLAKYPELEDMDSKDFNDQDRLKYSFEITKTSQKLLLFHQFFLDQVAKKQGESAKNIMKSYDDNLGRPTQQVEDLFLQRCEKINALQSYLEFFRELNKDISEQEIVNMLKESVIKSKQKGYHGSTLSILSPEEFAKENRDLNLDRMLLPDGTLETNEDKWKELCVKRWGFTTLPDYLSLAVNPWRKLYLQHNLQDLLSGLNDAPDMVNFHKVLELSKEIPRVEIYMFTPTNIKSKYYFITLIIKKIEKMECLIIRKGESVLDVKGFKALAKGLGGKGSNNLNTLILDHCGITAKCIEELTTTENLVGAKLQKLVLNGNALYDDGAIHLSKFLTQHSNLPHLTELDLSDCKITKSGAEAIAEALLVKRQLKSLKLINNNLNSGLENIIRNLSYSTSIQEIDCSRVTGTFGPNNQSGSLYKLFKLSPSIKKINLWKVTSVSSAGEVAWKELANNYSLEEIDLGETLFNNLSILFGNLKTNYALTNINLMKNNINSTHIADMLDLLKKTNSACNVKKLVLDGNILQTYVGGKKKHMNSVGQWIQLCHNLTFLDLNNCGLSEAHITSIGEALDPDLHKIPLKTLLMRSNKLSRTSIKPLTNALKKNSTLEHLDISGNDLGVLGANLVAGMLLENKALLQLNLFGNFIEIEGAIMISEALCSNTTLQILDLGLNRIRVRGALEVAKMLLVNNTLVRLNLKSNHITDKAGMSIANNVVSNAQSSKLSYIALAGNFLSVLIRSELSLMFNKCQALKDRNFEFDLAKFVEFKDPERLEKTVYITPLPMNVTEQQLKKLFYSNKCGVCLNVNIFKHKEKAVFAKGCYAFVEFAHPDSVQAAMRLSSNGLNRITGKEVRITRAGIQNIDDAEKKKEAGKARDNVHRGFRSERGGRGGFNQPRRGRR</sequence>
<keyword evidence="6" id="KW-1185">Reference proteome</keyword>
<dbReference type="Pfam" id="PF00076">
    <property type="entry name" value="RRM_1"/>
    <property type="match status" value="1"/>
</dbReference>
<dbReference type="SMART" id="SM00368">
    <property type="entry name" value="LRR_RI"/>
    <property type="match status" value="7"/>
</dbReference>
<dbReference type="InterPro" id="IPR032675">
    <property type="entry name" value="LRR_dom_sf"/>
</dbReference>
<evidence type="ECO:0000313" key="6">
    <source>
        <dbReference type="Proteomes" id="UP001431209"/>
    </source>
</evidence>
<name>A0AAW2ZRB5_9EUKA</name>
<evidence type="ECO:0000256" key="2">
    <source>
        <dbReference type="SAM" id="MobiDB-lite"/>
    </source>
</evidence>
<dbReference type="InterPro" id="IPR052394">
    <property type="entry name" value="LRR-containing"/>
</dbReference>
<accession>A0AAW2ZRB5</accession>
<proteinExistence type="predicted"/>
<feature type="compositionally biased region" description="Basic and acidic residues" evidence="2">
    <location>
        <begin position="1276"/>
        <end position="1299"/>
    </location>
</feature>
<comment type="caution">
    <text evidence="5">The sequence shown here is derived from an EMBL/GenBank/DDBJ whole genome shotgun (WGS) entry which is preliminary data.</text>
</comment>
<dbReference type="EMBL" id="JAOPGA020001893">
    <property type="protein sequence ID" value="KAL0492005.1"/>
    <property type="molecule type" value="Genomic_DNA"/>
</dbReference>
<dbReference type="PANTHER" id="PTHR24114">
    <property type="entry name" value="LEUCINE RICH REPEAT FAMILY PROTEIN"/>
    <property type="match status" value="1"/>
</dbReference>